<keyword evidence="2" id="KW-0732">Signal</keyword>
<evidence type="ECO:0008006" key="5">
    <source>
        <dbReference type="Google" id="ProtNLM"/>
    </source>
</evidence>
<feature type="region of interest" description="Disordered" evidence="1">
    <location>
        <begin position="141"/>
        <end position="240"/>
    </location>
</feature>
<dbReference type="EMBL" id="RAWB01000009">
    <property type="protein sequence ID" value="RKH68215.1"/>
    <property type="molecule type" value="Genomic_DNA"/>
</dbReference>
<evidence type="ECO:0000256" key="1">
    <source>
        <dbReference type="SAM" id="MobiDB-lite"/>
    </source>
</evidence>
<proteinExistence type="predicted"/>
<dbReference type="AlphaFoldDB" id="A0A3A8QPD2"/>
<organism evidence="3 4">
    <name type="scientific">Corallococcus llansteffanensis</name>
    <dbReference type="NCBI Taxonomy" id="2316731"/>
    <lineage>
        <taxon>Bacteria</taxon>
        <taxon>Pseudomonadati</taxon>
        <taxon>Myxococcota</taxon>
        <taxon>Myxococcia</taxon>
        <taxon>Myxococcales</taxon>
        <taxon>Cystobacterineae</taxon>
        <taxon>Myxococcaceae</taxon>
        <taxon>Corallococcus</taxon>
    </lineage>
</organism>
<feature type="signal peptide" evidence="2">
    <location>
        <begin position="1"/>
        <end position="15"/>
    </location>
</feature>
<protein>
    <recommendedName>
        <fullName evidence="5">LPS-assembly protein LptD</fullName>
    </recommendedName>
</protein>
<dbReference type="SUPFAM" id="SSF56935">
    <property type="entry name" value="Porins"/>
    <property type="match status" value="1"/>
</dbReference>
<name>A0A3A8QPD2_9BACT</name>
<comment type="caution">
    <text evidence="3">The sequence shown here is derived from an EMBL/GenBank/DDBJ whole genome shotgun (WGS) entry which is preliminary data.</text>
</comment>
<evidence type="ECO:0000313" key="4">
    <source>
        <dbReference type="Proteomes" id="UP000272888"/>
    </source>
</evidence>
<feature type="compositionally biased region" description="Low complexity" evidence="1">
    <location>
        <begin position="219"/>
        <end position="240"/>
    </location>
</feature>
<dbReference type="RefSeq" id="WP_120641685.1">
    <property type="nucleotide sequence ID" value="NZ_RAWB01000009.1"/>
</dbReference>
<feature type="chain" id="PRO_5017460944" description="LPS-assembly protein LptD" evidence="2">
    <location>
        <begin position="16"/>
        <end position="650"/>
    </location>
</feature>
<reference evidence="4" key="1">
    <citation type="submission" date="2018-09" db="EMBL/GenBank/DDBJ databases">
        <authorList>
            <person name="Livingstone P.G."/>
            <person name="Whitworth D.E."/>
        </authorList>
    </citation>
    <scope>NUCLEOTIDE SEQUENCE [LARGE SCALE GENOMIC DNA]</scope>
    <source>
        <strain evidence="4">CA051B</strain>
    </source>
</reference>
<keyword evidence="4" id="KW-1185">Reference proteome</keyword>
<accession>A0A3A8QPD2</accession>
<feature type="compositionally biased region" description="Low complexity" evidence="1">
    <location>
        <begin position="178"/>
        <end position="205"/>
    </location>
</feature>
<evidence type="ECO:0000256" key="2">
    <source>
        <dbReference type="SAM" id="SignalP"/>
    </source>
</evidence>
<sequence>MGALLLGLWTPTALAAGWAEVTPGLDAEALRSRLGPPSSRWKTRHGEVQRFVGKRAPEGARSLEVTLEAQHVRRLQVQPVGWTQQRLEREYGPACATPSEPAPCWVRVKGGALVYAKRGLTARLKGRAVQSLVFVAPPAVSAPTVTSATPPTPEPAAALEQKPTVEASSNTAPPEAVSPSSGEPVASAAEPAPSLEASQEPASPALSEDPAWGEVSGFTPVTEEPSTPTPTSAPTETLGVKGLGLSGKLRVQSFFVPVSPAEGKTVGRQSVDLSLKSEVTFGAGHAAGTLVARRDFADSSRDRFDVDELFVTLKGDHLRLTAGRQLVTWGSATLTNPTDVLNPVDYRDVLRTEKRGAWMARAGLVLESFLAEVYYLPVPEAHLLPSFTGVADDGTLQSSSPWVVGSVGGGPSPIPLRYQVRSESMGSPTPKNAQLAGRLAFSLAGTDVSLGQAYLIDHLPTLTSSVQVADPPTSADVTLALSYRRQRVTTLDVERTFGGLRVAAEAALIHTLRTRPEEPEDRFLSYVLGGDYQTPEFLGDHQLRFFLEFAQTRGVGAPLRDDFVRRLRYPLERALWGRVEWQAGRRWTAMLTAATALNRYDVLVLPEVEFSFSDVLRARVGGAILRGDKNSFFGSYRDNSRVEGLLEASF</sequence>
<dbReference type="Proteomes" id="UP000272888">
    <property type="component" value="Unassembled WGS sequence"/>
</dbReference>
<gene>
    <name evidence="3" type="ORF">D7V93_01830</name>
</gene>
<evidence type="ECO:0000313" key="3">
    <source>
        <dbReference type="EMBL" id="RKH68215.1"/>
    </source>
</evidence>